<dbReference type="AlphaFoldDB" id="A0A158JL11"/>
<gene>
    <name evidence="1" type="ORF">AWB69_08223</name>
</gene>
<dbReference type="EMBL" id="FCOK02000098">
    <property type="protein sequence ID" value="SAL69566.1"/>
    <property type="molecule type" value="Genomic_DNA"/>
</dbReference>
<reference evidence="1 2" key="1">
    <citation type="submission" date="2016-01" db="EMBL/GenBank/DDBJ databases">
        <authorList>
            <person name="Oliw E.H."/>
        </authorList>
    </citation>
    <scope>NUCLEOTIDE SEQUENCE [LARGE SCALE GENOMIC DNA]</scope>
    <source>
        <strain evidence="1">LMG 27134</strain>
    </source>
</reference>
<sequence>MTEGGLPDDPLDAWLDCYETKPKKRIRKDDAKAEIQRAWALWAGEKTTGQPMFLFFLWLTRHRPYFLTFRAKGDPWQTVHSWLIQYEDRHGSRA</sequence>
<protein>
    <submittedName>
        <fullName evidence="1">Uncharacterized protein</fullName>
    </submittedName>
</protein>
<organism evidence="1 2">
    <name type="scientific">Caballeronia udeis</name>
    <dbReference type="NCBI Taxonomy" id="1232866"/>
    <lineage>
        <taxon>Bacteria</taxon>
        <taxon>Pseudomonadati</taxon>
        <taxon>Pseudomonadota</taxon>
        <taxon>Betaproteobacteria</taxon>
        <taxon>Burkholderiales</taxon>
        <taxon>Burkholderiaceae</taxon>
        <taxon>Caballeronia</taxon>
    </lineage>
</organism>
<dbReference type="Proteomes" id="UP000054683">
    <property type="component" value="Unassembled WGS sequence"/>
</dbReference>
<evidence type="ECO:0000313" key="1">
    <source>
        <dbReference type="EMBL" id="SAL69566.1"/>
    </source>
</evidence>
<proteinExistence type="predicted"/>
<name>A0A158JL11_9BURK</name>
<evidence type="ECO:0000313" key="2">
    <source>
        <dbReference type="Proteomes" id="UP000054683"/>
    </source>
</evidence>
<accession>A0A158JL11</accession>